<feature type="compositionally biased region" description="Pro residues" evidence="1">
    <location>
        <begin position="39"/>
        <end position="51"/>
    </location>
</feature>
<dbReference type="Proteomes" id="UP000324222">
    <property type="component" value="Unassembled WGS sequence"/>
</dbReference>
<comment type="caution">
    <text evidence="2">The sequence shown here is derived from an EMBL/GenBank/DDBJ whole genome shotgun (WGS) entry which is preliminary data.</text>
</comment>
<sequence>MWLDDYSLWATEMKIRPASYSFSSTSGSGGDGSMQPQFPTYPPSVYPPLPELPLRQQ</sequence>
<dbReference type="AlphaFoldDB" id="A0A5B7K963"/>
<protein>
    <submittedName>
        <fullName evidence="2">Uncharacterized protein</fullName>
    </submittedName>
</protein>
<name>A0A5B7K963_PORTR</name>
<keyword evidence="3" id="KW-1185">Reference proteome</keyword>
<evidence type="ECO:0000256" key="1">
    <source>
        <dbReference type="SAM" id="MobiDB-lite"/>
    </source>
</evidence>
<evidence type="ECO:0000313" key="3">
    <source>
        <dbReference type="Proteomes" id="UP000324222"/>
    </source>
</evidence>
<reference evidence="2 3" key="1">
    <citation type="submission" date="2019-05" db="EMBL/GenBank/DDBJ databases">
        <title>Another draft genome of Portunus trituberculatus and its Hox gene families provides insights of decapod evolution.</title>
        <authorList>
            <person name="Jeong J.-H."/>
            <person name="Song I."/>
            <person name="Kim S."/>
            <person name="Choi T."/>
            <person name="Kim D."/>
            <person name="Ryu S."/>
            <person name="Kim W."/>
        </authorList>
    </citation>
    <scope>NUCLEOTIDE SEQUENCE [LARGE SCALE GENOMIC DNA]</scope>
    <source>
        <tissue evidence="2">Muscle</tissue>
    </source>
</reference>
<gene>
    <name evidence="2" type="ORF">E2C01_102811</name>
</gene>
<feature type="region of interest" description="Disordered" evidence="1">
    <location>
        <begin position="20"/>
        <end position="57"/>
    </location>
</feature>
<dbReference type="EMBL" id="VSRR010153927">
    <property type="protein sequence ID" value="MPD06972.1"/>
    <property type="molecule type" value="Genomic_DNA"/>
</dbReference>
<evidence type="ECO:0000313" key="2">
    <source>
        <dbReference type="EMBL" id="MPD06972.1"/>
    </source>
</evidence>
<proteinExistence type="predicted"/>
<accession>A0A5B7K963</accession>
<organism evidence="2 3">
    <name type="scientific">Portunus trituberculatus</name>
    <name type="common">Swimming crab</name>
    <name type="synonym">Neptunus trituberculatus</name>
    <dbReference type="NCBI Taxonomy" id="210409"/>
    <lineage>
        <taxon>Eukaryota</taxon>
        <taxon>Metazoa</taxon>
        <taxon>Ecdysozoa</taxon>
        <taxon>Arthropoda</taxon>
        <taxon>Crustacea</taxon>
        <taxon>Multicrustacea</taxon>
        <taxon>Malacostraca</taxon>
        <taxon>Eumalacostraca</taxon>
        <taxon>Eucarida</taxon>
        <taxon>Decapoda</taxon>
        <taxon>Pleocyemata</taxon>
        <taxon>Brachyura</taxon>
        <taxon>Eubrachyura</taxon>
        <taxon>Portunoidea</taxon>
        <taxon>Portunidae</taxon>
        <taxon>Portuninae</taxon>
        <taxon>Portunus</taxon>
    </lineage>
</organism>